<accession>A0A1F7JKK6</accession>
<name>A0A1F7JKK6_9BACT</name>
<dbReference type="STRING" id="1802074.A3J15_02825"/>
<dbReference type="AlphaFoldDB" id="A0A1F7JKK6"/>
<organism evidence="2 3">
    <name type="scientific">Candidatus Roizmanbacteria bacterium RIFCSPLOWO2_02_FULL_38_10</name>
    <dbReference type="NCBI Taxonomy" id="1802074"/>
    <lineage>
        <taxon>Bacteria</taxon>
        <taxon>Candidatus Roizmaniibacteriota</taxon>
    </lineage>
</organism>
<protein>
    <recommendedName>
        <fullName evidence="1">DUF362 domain-containing protein</fullName>
    </recommendedName>
</protein>
<dbReference type="EMBL" id="MGAY01000046">
    <property type="protein sequence ID" value="OGK56153.1"/>
    <property type="molecule type" value="Genomic_DNA"/>
</dbReference>
<evidence type="ECO:0000259" key="1">
    <source>
        <dbReference type="Pfam" id="PF04015"/>
    </source>
</evidence>
<dbReference type="Pfam" id="PF04015">
    <property type="entry name" value="DUF362"/>
    <property type="match status" value="1"/>
</dbReference>
<dbReference type="Proteomes" id="UP000176376">
    <property type="component" value="Unassembled WGS sequence"/>
</dbReference>
<proteinExistence type="predicted"/>
<comment type="caution">
    <text evidence="2">The sequence shown here is derived from an EMBL/GenBank/DDBJ whole genome shotgun (WGS) entry which is preliminary data.</text>
</comment>
<feature type="domain" description="DUF362" evidence="1">
    <location>
        <begin position="58"/>
        <end position="310"/>
    </location>
</feature>
<gene>
    <name evidence="2" type="ORF">A3J15_02825</name>
</gene>
<evidence type="ECO:0000313" key="2">
    <source>
        <dbReference type="EMBL" id="OGK56153.1"/>
    </source>
</evidence>
<dbReference type="InterPro" id="IPR007160">
    <property type="entry name" value="DUF362"/>
</dbReference>
<sequence>MSGEPGATEQPKGVDALTLHPDVYASRSLGRAGNLTAVLDAHQKSNSEFWLGLKDRSVLVRPNIVDPEFPQGCSHPDALKSLLEKLVSSGVSKIDIGDLSAADYYDTHRQTKPQDIYKDLVDSLSQRYPQIEIALKDLRELNQIPLIGELSVIDTSSYAALVNLALPKEHGQYYFSGGAKHLMGLVDPSKRREYFHPDLPEGAQLRVHNDPVKSQQIRSTITETDPARANVEYNAKLSAAAESDVDPLIMRSMATCIQATVNHFARKGQPVLTVVDGHETLTGHEHHGVLKKTDFAAVGLNPVAVDISVARHLGLLNQTGYLTNLAHLVRPVIRAGDLPETPSRRLRRVATNIQMFDDQSYGFGLGVVPDETPSRWDPF</sequence>
<evidence type="ECO:0000313" key="3">
    <source>
        <dbReference type="Proteomes" id="UP000176376"/>
    </source>
</evidence>
<reference evidence="2 3" key="1">
    <citation type="journal article" date="2016" name="Nat. Commun.">
        <title>Thousands of microbial genomes shed light on interconnected biogeochemical processes in an aquifer system.</title>
        <authorList>
            <person name="Anantharaman K."/>
            <person name="Brown C.T."/>
            <person name="Hug L.A."/>
            <person name="Sharon I."/>
            <person name="Castelle C.J."/>
            <person name="Probst A.J."/>
            <person name="Thomas B.C."/>
            <person name="Singh A."/>
            <person name="Wilkins M.J."/>
            <person name="Karaoz U."/>
            <person name="Brodie E.L."/>
            <person name="Williams K.H."/>
            <person name="Hubbard S.S."/>
            <person name="Banfield J.F."/>
        </authorList>
    </citation>
    <scope>NUCLEOTIDE SEQUENCE [LARGE SCALE GENOMIC DNA]</scope>
</reference>